<protein>
    <submittedName>
        <fullName evidence="1">WD-40 repeat-containing protein</fullName>
    </submittedName>
</protein>
<dbReference type="Proteomes" id="UP000316545">
    <property type="component" value="Unassembled WGS sequence"/>
</dbReference>
<name>A0A560FVV2_9PROT</name>
<accession>A0A560FVV2</accession>
<dbReference type="PROSITE" id="PS51257">
    <property type="entry name" value="PROKAR_LIPOPROTEIN"/>
    <property type="match status" value="1"/>
</dbReference>
<reference evidence="1 2" key="1">
    <citation type="submission" date="2019-06" db="EMBL/GenBank/DDBJ databases">
        <title>Genomic Encyclopedia of Type Strains, Phase IV (KMG-V): Genome sequencing to study the core and pangenomes of soil and plant-associated prokaryotes.</title>
        <authorList>
            <person name="Whitman W."/>
        </authorList>
    </citation>
    <scope>NUCLEOTIDE SEQUENCE [LARGE SCALE GENOMIC DNA]</scope>
    <source>
        <strain evidence="1 2">BR 11865</strain>
    </source>
</reference>
<keyword evidence="2" id="KW-1185">Reference proteome</keyword>
<sequence>MHKHFPGVLVAVALLGLSACGPKGDFEKAINAEIGVPMCLAYTNMEKIQFPIRAEISTQDMAVYEALQKDGDITVAEAFGQGFASSYEINVTSKGKAAGVWSKEGFCYGRKQVNEIVRYQEKDGAAQVEYTYRIIDAPAWAKAGLDIEGLKEPASATAALAKYSDGWKFVAGM</sequence>
<gene>
    <name evidence="1" type="ORF">FBZ88_109116</name>
</gene>
<evidence type="ECO:0000313" key="2">
    <source>
        <dbReference type="Proteomes" id="UP000316545"/>
    </source>
</evidence>
<dbReference type="EMBL" id="VITO01000009">
    <property type="protein sequence ID" value="TWB25719.1"/>
    <property type="molecule type" value="Genomic_DNA"/>
</dbReference>
<comment type="caution">
    <text evidence="1">The sequence shown here is derived from an EMBL/GenBank/DDBJ whole genome shotgun (WGS) entry which is preliminary data.</text>
</comment>
<organism evidence="1 2">
    <name type="scientific">Nitrospirillum amazonense</name>
    <dbReference type="NCBI Taxonomy" id="28077"/>
    <lineage>
        <taxon>Bacteria</taxon>
        <taxon>Pseudomonadati</taxon>
        <taxon>Pseudomonadota</taxon>
        <taxon>Alphaproteobacteria</taxon>
        <taxon>Rhodospirillales</taxon>
        <taxon>Azospirillaceae</taxon>
        <taxon>Nitrospirillum</taxon>
    </lineage>
</organism>
<proteinExistence type="predicted"/>
<evidence type="ECO:0000313" key="1">
    <source>
        <dbReference type="EMBL" id="TWB25719.1"/>
    </source>
</evidence>
<dbReference type="AlphaFoldDB" id="A0A560FVV2"/>